<gene>
    <name evidence="2" type="ORF">Pflav_037340</name>
</gene>
<feature type="region of interest" description="Disordered" evidence="1">
    <location>
        <begin position="1"/>
        <end position="20"/>
    </location>
</feature>
<dbReference type="AlphaFoldDB" id="A0A6F8XU13"/>
<dbReference type="EMBL" id="AP022870">
    <property type="protein sequence ID" value="BCB77324.1"/>
    <property type="molecule type" value="Genomic_DNA"/>
</dbReference>
<evidence type="ECO:0000313" key="3">
    <source>
        <dbReference type="Proteomes" id="UP000502508"/>
    </source>
</evidence>
<dbReference type="Proteomes" id="UP000502508">
    <property type="component" value="Chromosome"/>
</dbReference>
<protein>
    <submittedName>
        <fullName evidence="2">Uncharacterized protein</fullName>
    </submittedName>
</protein>
<keyword evidence="3" id="KW-1185">Reference proteome</keyword>
<feature type="compositionally biased region" description="Basic and acidic residues" evidence="1">
    <location>
        <begin position="9"/>
        <end position="18"/>
    </location>
</feature>
<evidence type="ECO:0000313" key="2">
    <source>
        <dbReference type="EMBL" id="BCB77324.1"/>
    </source>
</evidence>
<proteinExistence type="predicted"/>
<evidence type="ECO:0000256" key="1">
    <source>
        <dbReference type="SAM" id="MobiDB-lite"/>
    </source>
</evidence>
<reference evidence="2 3" key="1">
    <citation type="submission" date="2020-03" db="EMBL/GenBank/DDBJ databases">
        <title>Whole genome shotgun sequence of Phytohabitans flavus NBRC 107702.</title>
        <authorList>
            <person name="Komaki H."/>
            <person name="Tamura T."/>
        </authorList>
    </citation>
    <scope>NUCLEOTIDE SEQUENCE [LARGE SCALE GENOMIC DNA]</scope>
    <source>
        <strain evidence="2 3">NBRC 107702</strain>
    </source>
</reference>
<dbReference type="KEGG" id="pfla:Pflav_037340"/>
<reference evidence="2 3" key="2">
    <citation type="submission" date="2020-03" db="EMBL/GenBank/DDBJ databases">
        <authorList>
            <person name="Ichikawa N."/>
            <person name="Kimura A."/>
            <person name="Kitahashi Y."/>
            <person name="Uohara A."/>
        </authorList>
    </citation>
    <scope>NUCLEOTIDE SEQUENCE [LARGE SCALE GENOMIC DNA]</scope>
    <source>
        <strain evidence="2 3">NBRC 107702</strain>
    </source>
</reference>
<sequence>MLSCHLAHIKSDPRHTRTEPVTATKSLFLLPQRHREAAKTGILFGSCAGAAAEGGSELCGEGVEVFGQALGGDVED</sequence>
<accession>A0A6F8XU13</accession>
<name>A0A6F8XU13_9ACTN</name>
<organism evidence="2 3">
    <name type="scientific">Phytohabitans flavus</name>
    <dbReference type="NCBI Taxonomy" id="1076124"/>
    <lineage>
        <taxon>Bacteria</taxon>
        <taxon>Bacillati</taxon>
        <taxon>Actinomycetota</taxon>
        <taxon>Actinomycetes</taxon>
        <taxon>Micromonosporales</taxon>
        <taxon>Micromonosporaceae</taxon>
    </lineage>
</organism>